<sequence length="68" mass="8083">MASIADRIRQFLRSPKGQQLVNRAQAEMRKPENKRRLSQLSNRAQQEMRKPENQRRLSQLAARLRGRK</sequence>
<evidence type="ECO:0000313" key="3">
    <source>
        <dbReference type="Proteomes" id="UP001519654"/>
    </source>
</evidence>
<feature type="compositionally biased region" description="Basic and acidic residues" evidence="1">
    <location>
        <begin position="46"/>
        <end position="55"/>
    </location>
</feature>
<reference evidence="2 3" key="1">
    <citation type="submission" date="2021-06" db="EMBL/GenBank/DDBJ databases">
        <title>Actinoplanes lichenicola sp. nov., and Actinoplanes ovalisporus sp. nov., isolated from lichen in Thailand.</title>
        <authorList>
            <person name="Saeng-In P."/>
            <person name="Kanchanasin P."/>
            <person name="Yuki M."/>
            <person name="Kudo T."/>
            <person name="Ohkuma M."/>
            <person name="Phongsopitanun W."/>
            <person name="Tanasupawat S."/>
        </authorList>
    </citation>
    <scope>NUCLEOTIDE SEQUENCE [LARGE SCALE GENOMIC DNA]</scope>
    <source>
        <strain evidence="2 3">NBRC 110975</strain>
    </source>
</reference>
<feature type="region of interest" description="Disordered" evidence="1">
    <location>
        <begin position="15"/>
        <end position="68"/>
    </location>
</feature>
<dbReference type="RefSeq" id="WP_215792488.1">
    <property type="nucleotide sequence ID" value="NZ_JAHKKG010000011.1"/>
</dbReference>
<gene>
    <name evidence="2" type="ORF">KOI35_32375</name>
</gene>
<name>A0ABS5YXQ2_9ACTN</name>
<feature type="compositionally biased region" description="Low complexity" evidence="1">
    <location>
        <begin position="56"/>
        <end position="68"/>
    </location>
</feature>
<keyword evidence="3" id="KW-1185">Reference proteome</keyword>
<protein>
    <submittedName>
        <fullName evidence="2">Uncharacterized protein</fullName>
    </submittedName>
</protein>
<dbReference type="EMBL" id="JAHKKG010000011">
    <property type="protein sequence ID" value="MBU2668218.1"/>
    <property type="molecule type" value="Genomic_DNA"/>
</dbReference>
<comment type="caution">
    <text evidence="2">The sequence shown here is derived from an EMBL/GenBank/DDBJ whole genome shotgun (WGS) entry which is preliminary data.</text>
</comment>
<evidence type="ECO:0000313" key="2">
    <source>
        <dbReference type="EMBL" id="MBU2668218.1"/>
    </source>
</evidence>
<proteinExistence type="predicted"/>
<accession>A0ABS5YXQ2</accession>
<organism evidence="2 3">
    <name type="scientific">Paractinoplanes bogorensis</name>
    <dbReference type="NCBI Taxonomy" id="1610840"/>
    <lineage>
        <taxon>Bacteria</taxon>
        <taxon>Bacillati</taxon>
        <taxon>Actinomycetota</taxon>
        <taxon>Actinomycetes</taxon>
        <taxon>Micromonosporales</taxon>
        <taxon>Micromonosporaceae</taxon>
        <taxon>Paractinoplanes</taxon>
    </lineage>
</organism>
<dbReference type="Proteomes" id="UP001519654">
    <property type="component" value="Unassembled WGS sequence"/>
</dbReference>
<feature type="compositionally biased region" description="Basic and acidic residues" evidence="1">
    <location>
        <begin position="26"/>
        <end position="35"/>
    </location>
</feature>
<evidence type="ECO:0000256" key="1">
    <source>
        <dbReference type="SAM" id="MobiDB-lite"/>
    </source>
</evidence>